<protein>
    <submittedName>
        <fullName evidence="1">SH3 domain-containing protein</fullName>
    </submittedName>
</protein>
<dbReference type="Proteomes" id="UP000298058">
    <property type="component" value="Unassembled WGS sequence"/>
</dbReference>
<gene>
    <name evidence="1" type="ORF">EHS15_01105</name>
</gene>
<evidence type="ECO:0000313" key="2">
    <source>
        <dbReference type="Proteomes" id="UP000298058"/>
    </source>
</evidence>
<proteinExistence type="predicted"/>
<name>A0A4R9M5R8_9LEPT</name>
<sequence length="342" mass="39914">MSRRFTYIICLLVFSLFGVKSLFAQPVVRAKIKQPSPKETFTQDRQSSFLIHRFGVKLYLFPDRKSETLKILKFGEMVVYDSLSLEPPSSDWVPLKTEDKLVGYVLRSAVLRVPKTKYLSSIVFESEKLLHLASTDLKQRMEITDALFALTKEGDFTGDDFTLIRAKAGFALKRTVDWMNEKNVKPDDSPELLDFLKKHQSKLLFDYSSNKYYVDSNYFWKLIENHPRTKHSDYAGYLASEVLPNVDCKGELGCRLDKLRRSKMRYIYLFPNGNYVPVYFKEVVKELKDITKDPDAIACYQPVSAPIATEIQWMNRYVVEYNLRYRKEILPLVQILQKECLK</sequence>
<dbReference type="OrthoDB" id="340567at2"/>
<dbReference type="EMBL" id="RQHW01000002">
    <property type="protein sequence ID" value="TGN21145.1"/>
    <property type="molecule type" value="Genomic_DNA"/>
</dbReference>
<dbReference type="AlphaFoldDB" id="A0A4R9M5R8"/>
<comment type="caution">
    <text evidence="1">The sequence shown here is derived from an EMBL/GenBank/DDBJ whole genome shotgun (WGS) entry which is preliminary data.</text>
</comment>
<reference evidence="1" key="1">
    <citation type="journal article" date="2019" name="PLoS Negl. Trop. Dis.">
        <title>Revisiting the worldwide diversity of Leptospira species in the environment.</title>
        <authorList>
            <person name="Vincent A.T."/>
            <person name="Schiettekatte O."/>
            <person name="Bourhy P."/>
            <person name="Veyrier F.J."/>
            <person name="Picardeau M."/>
        </authorList>
    </citation>
    <scope>NUCLEOTIDE SEQUENCE [LARGE SCALE GENOMIC DNA]</scope>
    <source>
        <strain evidence="1">201300427</strain>
    </source>
</reference>
<organism evidence="1 2">
    <name type="scientific">Leptospira idonii</name>
    <dbReference type="NCBI Taxonomy" id="1193500"/>
    <lineage>
        <taxon>Bacteria</taxon>
        <taxon>Pseudomonadati</taxon>
        <taxon>Spirochaetota</taxon>
        <taxon>Spirochaetia</taxon>
        <taxon>Leptospirales</taxon>
        <taxon>Leptospiraceae</taxon>
        <taxon>Leptospira</taxon>
    </lineage>
</organism>
<evidence type="ECO:0000313" key="1">
    <source>
        <dbReference type="EMBL" id="TGN21145.1"/>
    </source>
</evidence>
<accession>A0A4R9M5R8</accession>
<keyword evidence="2" id="KW-1185">Reference proteome</keyword>